<feature type="domain" description="Single" evidence="3">
    <location>
        <begin position="23"/>
        <end position="86"/>
    </location>
</feature>
<sequence>MQQVIHAKVFNSSGSLVFKNDTCIYYGVEINDGDYVTLHEPCELWWCSAKKGYLTVHGCERPLHPPRCDTPYREDFGKCCQYSGVC</sequence>
<reference evidence="4" key="1">
    <citation type="submission" date="2014-03" db="EMBL/GenBank/DDBJ databases">
        <title>The sialotranscriptome of Amblyomma triste, Amblyomma parvum and Amblyomma cajennense ticks, uncovered by 454-based RNA-seq.</title>
        <authorList>
            <person name="Garcia G.R."/>
            <person name="Gardinassi L.G."/>
            <person name="Ribeiro J.M."/>
            <person name="Anatriello E."/>
            <person name="Ferreira B.R."/>
            <person name="Moreira H.N."/>
            <person name="Mafra C."/>
            <person name="Olegario M.M."/>
            <person name="Szabo P.J."/>
            <person name="Miranda-Santos I.K."/>
            <person name="Maruyama S.R."/>
        </authorList>
    </citation>
    <scope>NUCLEOTIDE SEQUENCE</scope>
    <source>
        <strain evidence="4">Uberlandia</strain>
        <tissue evidence="4">Salivary glands</tissue>
    </source>
</reference>
<evidence type="ECO:0000256" key="1">
    <source>
        <dbReference type="ARBA" id="ARBA00004613"/>
    </source>
</evidence>
<evidence type="ECO:0000313" key="4">
    <source>
        <dbReference type="EMBL" id="JAC23087.1"/>
    </source>
</evidence>
<evidence type="ECO:0000259" key="3">
    <source>
        <dbReference type="SMART" id="SM01318"/>
    </source>
</evidence>
<name>A0A023FMV7_AMBCJ</name>
<accession>A0A023FMV7</accession>
<dbReference type="InterPro" id="IPR029277">
    <property type="entry name" value="SVWC_dom"/>
</dbReference>
<proteinExistence type="evidence at transcript level"/>
<keyword evidence="2" id="KW-0964">Secreted</keyword>
<dbReference type="AlphaFoldDB" id="A0A023FMV7"/>
<evidence type="ECO:0000256" key="2">
    <source>
        <dbReference type="ARBA" id="ARBA00022525"/>
    </source>
</evidence>
<protein>
    <recommendedName>
        <fullName evidence="3">Single domain-containing protein</fullName>
    </recommendedName>
</protein>
<dbReference type="SUPFAM" id="SSF57603">
    <property type="entry name" value="FnI-like domain"/>
    <property type="match status" value="1"/>
</dbReference>
<dbReference type="SMART" id="SM01318">
    <property type="entry name" value="SVWC"/>
    <property type="match status" value="1"/>
</dbReference>
<dbReference type="EMBL" id="GBBK01001395">
    <property type="protein sequence ID" value="JAC23087.1"/>
    <property type="molecule type" value="mRNA"/>
</dbReference>
<organism evidence="4">
    <name type="scientific">Amblyomma cajennense</name>
    <name type="common">Cayenne tick</name>
    <name type="synonym">Acarus cajennensis</name>
    <dbReference type="NCBI Taxonomy" id="34607"/>
    <lineage>
        <taxon>Eukaryota</taxon>
        <taxon>Metazoa</taxon>
        <taxon>Ecdysozoa</taxon>
        <taxon>Arthropoda</taxon>
        <taxon>Chelicerata</taxon>
        <taxon>Arachnida</taxon>
        <taxon>Acari</taxon>
        <taxon>Parasitiformes</taxon>
        <taxon>Ixodida</taxon>
        <taxon>Ixodoidea</taxon>
        <taxon>Ixodidae</taxon>
        <taxon>Amblyomminae</taxon>
        <taxon>Amblyomma</taxon>
    </lineage>
</organism>
<comment type="subcellular location">
    <subcellularLocation>
        <location evidence="1">Secreted</location>
    </subcellularLocation>
</comment>
<dbReference type="GO" id="GO:0005576">
    <property type="term" value="C:extracellular region"/>
    <property type="evidence" value="ECO:0007669"/>
    <property type="project" value="UniProtKB-SubCell"/>
</dbReference>